<evidence type="ECO:0000256" key="1">
    <source>
        <dbReference type="ARBA" id="ARBA00004123"/>
    </source>
</evidence>
<keyword evidence="4" id="KW-0539">Nucleus</keyword>
<feature type="transmembrane region" description="Helical" evidence="6">
    <location>
        <begin position="102"/>
        <end position="124"/>
    </location>
</feature>
<feature type="compositionally biased region" description="Basic and acidic residues" evidence="5">
    <location>
        <begin position="30"/>
        <end position="40"/>
    </location>
</feature>
<comment type="caution">
    <text evidence="7">The sequence shown here is derived from an EMBL/GenBank/DDBJ whole genome shotgun (WGS) entry which is preliminary data.</text>
</comment>
<evidence type="ECO:0008006" key="9">
    <source>
        <dbReference type="Google" id="ProtNLM"/>
    </source>
</evidence>
<keyword evidence="6" id="KW-0472">Membrane</keyword>
<evidence type="ECO:0000256" key="2">
    <source>
        <dbReference type="ARBA" id="ARBA00004496"/>
    </source>
</evidence>
<reference evidence="7 8" key="1">
    <citation type="submission" date="2023-03" db="EMBL/GenBank/DDBJ databases">
        <title>Genome insight into feeding habits of ladybird beetles.</title>
        <authorList>
            <person name="Li H.-S."/>
            <person name="Huang Y.-H."/>
            <person name="Pang H."/>
        </authorList>
    </citation>
    <scope>NUCLEOTIDE SEQUENCE [LARGE SCALE GENOMIC DNA]</scope>
    <source>
        <strain evidence="7">SYSU_2023b</strain>
        <tissue evidence="7">Whole body</tissue>
    </source>
</reference>
<dbReference type="SUPFAM" id="SSF118359">
    <property type="entry name" value="Expressed protein At2g23090/F21P24.15"/>
    <property type="match status" value="1"/>
</dbReference>
<keyword evidence="3" id="KW-0963">Cytoplasm</keyword>
<evidence type="ECO:0000313" key="8">
    <source>
        <dbReference type="Proteomes" id="UP001431783"/>
    </source>
</evidence>
<protein>
    <recommendedName>
        <fullName evidence="9">Small EDRK-rich factor-like N-terminal domain-containing protein</fullName>
    </recommendedName>
</protein>
<dbReference type="PANTHER" id="PTHR21213">
    <property type="entry name" value="GEO09665P1-RELATED"/>
    <property type="match status" value="1"/>
</dbReference>
<evidence type="ECO:0000256" key="4">
    <source>
        <dbReference type="ARBA" id="ARBA00023242"/>
    </source>
</evidence>
<dbReference type="InterPro" id="IPR026939">
    <property type="entry name" value="ZNF706/At2g23090_sf"/>
</dbReference>
<evidence type="ECO:0000313" key="7">
    <source>
        <dbReference type="EMBL" id="KAK9877166.1"/>
    </source>
</evidence>
<evidence type="ECO:0000256" key="6">
    <source>
        <dbReference type="SAM" id="Phobius"/>
    </source>
</evidence>
<evidence type="ECO:0000256" key="3">
    <source>
        <dbReference type="ARBA" id="ARBA00022490"/>
    </source>
</evidence>
<dbReference type="GO" id="GO:0005737">
    <property type="term" value="C:cytoplasm"/>
    <property type="evidence" value="ECO:0007669"/>
    <property type="project" value="UniProtKB-SubCell"/>
</dbReference>
<feature type="region of interest" description="Disordered" evidence="5">
    <location>
        <begin position="1"/>
        <end position="57"/>
    </location>
</feature>
<gene>
    <name evidence="7" type="ORF">WA026_016910</name>
</gene>
<dbReference type="EMBL" id="JARQZJ010000040">
    <property type="protein sequence ID" value="KAK9877166.1"/>
    <property type="molecule type" value="Genomic_DNA"/>
</dbReference>
<comment type="subcellular location">
    <subcellularLocation>
        <location evidence="2">Cytoplasm</location>
    </subcellularLocation>
    <subcellularLocation>
        <location evidence="1">Nucleus</location>
    </subcellularLocation>
</comment>
<dbReference type="Gene3D" id="4.10.1050.10">
    <property type="entry name" value="At2g23090-like"/>
    <property type="match status" value="1"/>
</dbReference>
<dbReference type="InterPro" id="IPR045230">
    <property type="entry name" value="MBS1/2-like"/>
</dbReference>
<keyword evidence="8" id="KW-1185">Reference proteome</keyword>
<name>A0AAW1TZZ7_9CUCU</name>
<keyword evidence="6" id="KW-1133">Transmembrane helix</keyword>
<organism evidence="7 8">
    <name type="scientific">Henosepilachna vigintioctopunctata</name>
    <dbReference type="NCBI Taxonomy" id="420089"/>
    <lineage>
        <taxon>Eukaryota</taxon>
        <taxon>Metazoa</taxon>
        <taxon>Ecdysozoa</taxon>
        <taxon>Arthropoda</taxon>
        <taxon>Hexapoda</taxon>
        <taxon>Insecta</taxon>
        <taxon>Pterygota</taxon>
        <taxon>Neoptera</taxon>
        <taxon>Endopterygota</taxon>
        <taxon>Coleoptera</taxon>
        <taxon>Polyphaga</taxon>
        <taxon>Cucujiformia</taxon>
        <taxon>Coccinelloidea</taxon>
        <taxon>Coccinellidae</taxon>
        <taxon>Epilachninae</taxon>
        <taxon>Epilachnini</taxon>
        <taxon>Henosepilachna</taxon>
    </lineage>
</organism>
<dbReference type="PANTHER" id="PTHR21213:SF0">
    <property type="entry name" value="ZINC FINGER PROTEIN 706"/>
    <property type="match status" value="1"/>
</dbReference>
<proteinExistence type="predicted"/>
<accession>A0AAW1TZZ7</accession>
<dbReference type="Proteomes" id="UP001431783">
    <property type="component" value="Unassembled WGS sequence"/>
</dbReference>
<dbReference type="AlphaFoldDB" id="A0AAW1TZZ7"/>
<dbReference type="GO" id="GO:0005634">
    <property type="term" value="C:nucleus"/>
    <property type="evidence" value="ECO:0007669"/>
    <property type="project" value="UniProtKB-SubCell"/>
</dbReference>
<keyword evidence="6" id="KW-0812">Transmembrane</keyword>
<evidence type="ECO:0000256" key="5">
    <source>
        <dbReference type="SAM" id="MobiDB-lite"/>
    </source>
</evidence>
<sequence>MRVRSDLRADPVTNKTKARGQQKLQSQQKTAEKAVQKEQRAAQAKKQQGHSVNDQKNAAQKALVHVCAVCKAHMPNPKTYKQHFENKNHKNKVPENLKTFDYAFISMFGNMGLAAVLFQFNYLFSLKSGVYLNLVPFMCIF</sequence>